<keyword evidence="1 4" id="KW-0540">Nuclease</keyword>
<keyword evidence="7" id="KW-1185">Reference proteome</keyword>
<keyword evidence="4" id="KW-0699">rRNA-binding</keyword>
<comment type="cofactor">
    <cofactor evidence="4">
        <name>Mg(2+)</name>
        <dbReference type="ChEBI" id="CHEBI:18420"/>
    </cofactor>
</comment>
<dbReference type="EC" id="3.1.26.-" evidence="4"/>
<dbReference type="PATRIC" id="fig|471514.4.peg.962"/>
<dbReference type="GO" id="GO:0004525">
    <property type="term" value="F:ribonuclease III activity"/>
    <property type="evidence" value="ECO:0007669"/>
    <property type="project" value="InterPro"/>
</dbReference>
<comment type="subcellular location">
    <subcellularLocation>
        <location evidence="4">Cytoplasm</location>
    </subcellularLocation>
</comment>
<gene>
    <name evidence="4" type="primary">mrnC</name>
    <name evidence="6" type="ORF">AN477_08885</name>
</gene>
<feature type="active site" evidence="4">
    <location>
        <position position="19"/>
    </location>
</feature>
<dbReference type="Proteomes" id="UP000050482">
    <property type="component" value="Unassembled WGS sequence"/>
</dbReference>
<keyword evidence="3 4" id="KW-0378">Hydrolase</keyword>
<feature type="domain" description="RNase III" evidence="5">
    <location>
        <begin position="5"/>
        <end position="128"/>
    </location>
</feature>
<reference evidence="6 7" key="1">
    <citation type="submission" date="2015-09" db="EMBL/GenBank/DDBJ databases">
        <title>Draft genome sequence of Alicyclobacillus ferrooxydans DSM 22381.</title>
        <authorList>
            <person name="Hemp J."/>
        </authorList>
    </citation>
    <scope>NUCLEOTIDE SEQUENCE [LARGE SCALE GENOMIC DNA]</scope>
    <source>
        <strain evidence="6 7">TC-34</strain>
    </source>
</reference>
<evidence type="ECO:0000256" key="1">
    <source>
        <dbReference type="ARBA" id="ARBA00022722"/>
    </source>
</evidence>
<dbReference type="InterPro" id="IPR000999">
    <property type="entry name" value="RNase_III_dom"/>
</dbReference>
<dbReference type="AlphaFoldDB" id="A0A0P9CED5"/>
<dbReference type="GO" id="GO:0005737">
    <property type="term" value="C:cytoplasm"/>
    <property type="evidence" value="ECO:0007669"/>
    <property type="project" value="UniProtKB-SubCell"/>
</dbReference>
<dbReference type="PIRSF" id="PIRSF005520">
    <property type="entry name" value="UCP005520"/>
    <property type="match status" value="1"/>
</dbReference>
<dbReference type="Pfam" id="PF00636">
    <property type="entry name" value="Ribonuclease_3"/>
    <property type="match status" value="1"/>
</dbReference>
<sequence>MKNWTVSELSPLVLAYLGDAVWELYARNHVLTRGIRRPSELHRAATAYVSAAAQAKLAAELWESLNDEEQAIMRRGRNAKSGHVRRNADVLDYRHSTGFEALIGYLYGNGSHERLEQVCQMALERVDKWKGQE</sequence>
<keyword evidence="4" id="KW-0698">rRNA processing</keyword>
<name>A0A0P9CED5_9BACL</name>
<dbReference type="InterPro" id="IPR008226">
    <property type="entry name" value="Mini3_fam"/>
</dbReference>
<dbReference type="SMART" id="SM00535">
    <property type="entry name" value="RIBOc"/>
    <property type="match status" value="1"/>
</dbReference>
<comment type="function">
    <text evidence="4">Involved in correct processing of both the 5' and 3' ends of 23S rRNA precursor. Processes 30S rRNA precursor transcript even in absence of ribonuclease 3 (Rnc); Rnc processes 30S rRNA into smaller rRNA precursors.</text>
</comment>
<evidence type="ECO:0000256" key="3">
    <source>
        <dbReference type="ARBA" id="ARBA00022801"/>
    </source>
</evidence>
<organism evidence="6 7">
    <name type="scientific">Alicyclobacillus ferrooxydans</name>
    <dbReference type="NCBI Taxonomy" id="471514"/>
    <lineage>
        <taxon>Bacteria</taxon>
        <taxon>Bacillati</taxon>
        <taxon>Bacillota</taxon>
        <taxon>Bacilli</taxon>
        <taxon>Bacillales</taxon>
        <taxon>Alicyclobacillaceae</taxon>
        <taxon>Alicyclobacillus</taxon>
    </lineage>
</organism>
<keyword evidence="4" id="KW-0963">Cytoplasm</keyword>
<evidence type="ECO:0000256" key="2">
    <source>
        <dbReference type="ARBA" id="ARBA00022759"/>
    </source>
</evidence>
<dbReference type="RefSeq" id="WP_054968815.1">
    <property type="nucleotide sequence ID" value="NZ_LJCO01000040.1"/>
</dbReference>
<comment type="subunit">
    <text evidence="4">Homodimer.</text>
</comment>
<evidence type="ECO:0000313" key="6">
    <source>
        <dbReference type="EMBL" id="KPV44170.1"/>
    </source>
</evidence>
<keyword evidence="2 4" id="KW-0255">Endonuclease</keyword>
<evidence type="ECO:0000313" key="7">
    <source>
        <dbReference type="Proteomes" id="UP000050482"/>
    </source>
</evidence>
<dbReference type="Gene3D" id="1.10.1520.10">
    <property type="entry name" value="Ribonuclease III domain"/>
    <property type="match status" value="1"/>
</dbReference>
<dbReference type="SUPFAM" id="SSF69065">
    <property type="entry name" value="RNase III domain-like"/>
    <property type="match status" value="1"/>
</dbReference>
<keyword evidence="4" id="KW-0460">Magnesium</keyword>
<keyword evidence="4" id="KW-0694">RNA-binding</keyword>
<evidence type="ECO:0000259" key="5">
    <source>
        <dbReference type="SMART" id="SM00535"/>
    </source>
</evidence>
<dbReference type="HAMAP" id="MF_01468">
    <property type="entry name" value="RNase_Mini_III"/>
    <property type="match status" value="1"/>
</dbReference>
<dbReference type="GO" id="GO:0006364">
    <property type="term" value="P:rRNA processing"/>
    <property type="evidence" value="ECO:0007669"/>
    <property type="project" value="UniProtKB-UniRule"/>
</dbReference>
<dbReference type="InterPro" id="IPR036389">
    <property type="entry name" value="RNase_III_sf"/>
</dbReference>
<comment type="similarity">
    <text evidence="4">Belongs to the MrnC RNase family.</text>
</comment>
<keyword evidence="4" id="KW-0690">Ribosome biogenesis</keyword>
<accession>A0A0P9CED5</accession>
<dbReference type="EMBL" id="LJCO01000040">
    <property type="protein sequence ID" value="KPV44170.1"/>
    <property type="molecule type" value="Genomic_DNA"/>
</dbReference>
<dbReference type="OrthoDB" id="46571at2"/>
<dbReference type="STRING" id="471514.AN477_08885"/>
<dbReference type="PANTHER" id="PTHR34276">
    <property type="entry name" value="MINI-RIBONUCLEASE 3"/>
    <property type="match status" value="1"/>
</dbReference>
<evidence type="ECO:0000256" key="4">
    <source>
        <dbReference type="HAMAP-Rule" id="MF_01468"/>
    </source>
</evidence>
<proteinExistence type="inferred from homology"/>
<comment type="caution">
    <text evidence="6">The sequence shown here is derived from an EMBL/GenBank/DDBJ whole genome shotgun (WGS) entry which is preliminary data.</text>
</comment>
<dbReference type="GO" id="GO:0019843">
    <property type="term" value="F:rRNA binding"/>
    <property type="evidence" value="ECO:0007669"/>
    <property type="project" value="UniProtKB-UniRule"/>
</dbReference>
<dbReference type="PANTHER" id="PTHR34276:SF1">
    <property type="entry name" value="MINI-RIBONUCLEASE 3"/>
    <property type="match status" value="1"/>
</dbReference>
<protein>
    <recommendedName>
        <fullName evidence="4">Mini-ribonuclease 3</fullName>
        <shortName evidence="4">Mini-3</shortName>
        <shortName evidence="4">Mini-RNase 3</shortName>
        <ecNumber evidence="4">3.1.26.-</ecNumber>
    </recommendedName>
    <alternativeName>
        <fullName evidence="4">Mini-RNase III</fullName>
        <shortName evidence="4">Mini-III</shortName>
    </alternativeName>
</protein>